<reference evidence="1" key="1">
    <citation type="submission" date="2023-03" db="EMBL/GenBank/DDBJ databases">
        <title>Massive genome expansion in bonnet fungi (Mycena s.s.) driven by repeated elements and novel gene families across ecological guilds.</title>
        <authorList>
            <consortium name="Lawrence Berkeley National Laboratory"/>
            <person name="Harder C.B."/>
            <person name="Miyauchi S."/>
            <person name="Viragh M."/>
            <person name="Kuo A."/>
            <person name="Thoen E."/>
            <person name="Andreopoulos B."/>
            <person name="Lu D."/>
            <person name="Skrede I."/>
            <person name="Drula E."/>
            <person name="Henrissat B."/>
            <person name="Morin E."/>
            <person name="Kohler A."/>
            <person name="Barry K."/>
            <person name="LaButti K."/>
            <person name="Morin E."/>
            <person name="Salamov A."/>
            <person name="Lipzen A."/>
            <person name="Mereny Z."/>
            <person name="Hegedus B."/>
            <person name="Baldrian P."/>
            <person name="Stursova M."/>
            <person name="Weitz H."/>
            <person name="Taylor A."/>
            <person name="Grigoriev I.V."/>
            <person name="Nagy L.G."/>
            <person name="Martin F."/>
            <person name="Kauserud H."/>
        </authorList>
    </citation>
    <scope>NUCLEOTIDE SEQUENCE</scope>
    <source>
        <strain evidence="1">CBHHK173m</strain>
    </source>
</reference>
<dbReference type="Proteomes" id="UP001222325">
    <property type="component" value="Unassembled WGS sequence"/>
</dbReference>
<sequence length="178" mass="19513">MYQRSFREGVGTMPLWYVQVLVPACRADPPTANGTSVADRCLPLLHPCSWYCPGCRARPRTSPQRHRPVYDLEELRAAQVLPTHLGWSRTRSPLTTCLQVPPGSFPPWPYCRTVASVASNPVSAHSNAEPRLKFGVALSMPSTVASFASYPVSAHSNAEPRLKFGVVVSIQEPPGFLS</sequence>
<proteinExistence type="predicted"/>
<organism evidence="1 2">
    <name type="scientific">Mycena belliarum</name>
    <dbReference type="NCBI Taxonomy" id="1033014"/>
    <lineage>
        <taxon>Eukaryota</taxon>
        <taxon>Fungi</taxon>
        <taxon>Dikarya</taxon>
        <taxon>Basidiomycota</taxon>
        <taxon>Agaricomycotina</taxon>
        <taxon>Agaricomycetes</taxon>
        <taxon>Agaricomycetidae</taxon>
        <taxon>Agaricales</taxon>
        <taxon>Marasmiineae</taxon>
        <taxon>Mycenaceae</taxon>
        <taxon>Mycena</taxon>
    </lineage>
</organism>
<gene>
    <name evidence="1" type="ORF">B0H15DRAFT_829729</name>
</gene>
<protein>
    <submittedName>
        <fullName evidence="1">Uncharacterized protein</fullName>
    </submittedName>
</protein>
<accession>A0AAD6XRK2</accession>
<comment type="caution">
    <text evidence="1">The sequence shown here is derived from an EMBL/GenBank/DDBJ whole genome shotgun (WGS) entry which is preliminary data.</text>
</comment>
<evidence type="ECO:0000313" key="2">
    <source>
        <dbReference type="Proteomes" id="UP001222325"/>
    </source>
</evidence>
<keyword evidence="2" id="KW-1185">Reference proteome</keyword>
<name>A0AAD6XRK2_9AGAR</name>
<dbReference type="AlphaFoldDB" id="A0AAD6XRK2"/>
<dbReference type="EMBL" id="JARJCN010000014">
    <property type="protein sequence ID" value="KAJ7094478.1"/>
    <property type="molecule type" value="Genomic_DNA"/>
</dbReference>
<evidence type="ECO:0000313" key="1">
    <source>
        <dbReference type="EMBL" id="KAJ7094478.1"/>
    </source>
</evidence>